<reference evidence="2 3" key="1">
    <citation type="submission" date="2018-06" db="EMBL/GenBank/DDBJ databases">
        <title>Genomic Encyclopedia of Type Strains, Phase IV (KMG-IV): sequencing the most valuable type-strain genomes for metagenomic binning, comparative biology and taxonomic classification.</title>
        <authorList>
            <person name="Goeker M."/>
        </authorList>
    </citation>
    <scope>NUCLEOTIDE SEQUENCE [LARGE SCALE GENOMIC DNA]</scope>
    <source>
        <strain evidence="2 3">DSM 18048</strain>
    </source>
</reference>
<name>A0A318S5J8_9DEIO</name>
<evidence type="ECO:0000259" key="1">
    <source>
        <dbReference type="Pfam" id="PF14332"/>
    </source>
</evidence>
<organism evidence="2 3">
    <name type="scientific">Deinococcus yavapaiensis KR-236</name>
    <dbReference type="NCBI Taxonomy" id="694435"/>
    <lineage>
        <taxon>Bacteria</taxon>
        <taxon>Thermotogati</taxon>
        <taxon>Deinococcota</taxon>
        <taxon>Deinococci</taxon>
        <taxon>Deinococcales</taxon>
        <taxon>Deinococcaceae</taxon>
        <taxon>Deinococcus</taxon>
    </lineage>
</organism>
<protein>
    <submittedName>
        <fullName evidence="2">Uncharacterized protein DUF4388</fullName>
    </submittedName>
</protein>
<dbReference type="EMBL" id="QJSX01000009">
    <property type="protein sequence ID" value="PYE53384.1"/>
    <property type="molecule type" value="Genomic_DNA"/>
</dbReference>
<sequence>MLSGNLADFALLDVMQLLLTSGRSGKLHIDHPRGGDVWLTSGDVVHASALGRTGDEALSLIASLIEGRFNFDQNAVAPARTVNIRREALLTRLLTESDAWQPLDKAFPDWTTPLRFTGGWSDQTRVTRKQYKALSLVGRGGLDVMVGASPLPPRELLETLLPFWQAGKLEYVA</sequence>
<keyword evidence="3" id="KW-1185">Reference proteome</keyword>
<comment type="caution">
    <text evidence="2">The sequence shown here is derived from an EMBL/GenBank/DDBJ whole genome shotgun (WGS) entry which is preliminary data.</text>
</comment>
<dbReference type="AlphaFoldDB" id="A0A318S5J8"/>
<proteinExistence type="predicted"/>
<dbReference type="Pfam" id="PF14332">
    <property type="entry name" value="DUF4388"/>
    <property type="match status" value="1"/>
</dbReference>
<dbReference type="OrthoDB" id="9809380at2"/>
<dbReference type="RefSeq" id="WP_110887166.1">
    <property type="nucleotide sequence ID" value="NZ_QJSX01000009.1"/>
</dbReference>
<feature type="domain" description="PatA-like N-terminal" evidence="1">
    <location>
        <begin position="3"/>
        <end position="101"/>
    </location>
</feature>
<dbReference type="PANTHER" id="PTHR36304:SF4">
    <property type="entry name" value="DUF4388 DOMAIN-CONTAINING PROTEIN"/>
    <property type="match status" value="1"/>
</dbReference>
<gene>
    <name evidence="2" type="ORF">DES52_109161</name>
</gene>
<accession>A0A318S5J8</accession>
<evidence type="ECO:0000313" key="3">
    <source>
        <dbReference type="Proteomes" id="UP000248326"/>
    </source>
</evidence>
<dbReference type="InterPro" id="IPR025497">
    <property type="entry name" value="PatA-like_N"/>
</dbReference>
<dbReference type="Proteomes" id="UP000248326">
    <property type="component" value="Unassembled WGS sequence"/>
</dbReference>
<dbReference type="PANTHER" id="PTHR36304">
    <property type="entry name" value="DOMAIN GTPASE-ACTIVATING PROTEIN, PUTATIVE-RELATED-RELATED"/>
    <property type="match status" value="1"/>
</dbReference>
<evidence type="ECO:0000313" key="2">
    <source>
        <dbReference type="EMBL" id="PYE53384.1"/>
    </source>
</evidence>